<feature type="region of interest" description="Disordered" evidence="1">
    <location>
        <begin position="295"/>
        <end position="316"/>
    </location>
</feature>
<reference evidence="2 3" key="1">
    <citation type="journal article" date="2017" name="Environ. Microbiol.">
        <title>Genomic and physiological analyses of 'Reinekea forsetii' reveal a versatile opportunistic lifestyle during spring algae blooms.</title>
        <authorList>
            <person name="Avci B."/>
            <person name="Hahnke R.L."/>
            <person name="Chafee M."/>
            <person name="Fischer T."/>
            <person name="Gruber-Vodicka H."/>
            <person name="Tegetmeyer H.E."/>
            <person name="Harder J."/>
            <person name="Fuchs B.M."/>
            <person name="Amann R.I."/>
            <person name="Teeling H."/>
        </authorList>
    </citation>
    <scope>NUCLEOTIDE SEQUENCE [LARGE SCALE GENOMIC DNA]</scope>
    <source>
        <strain evidence="2 3">Hel1_31_D35</strain>
    </source>
</reference>
<sequence length="316" mass="33743">MRLISISVTLFGLLFGLLFGTAQATTVLYQDFNQLIDTSQHVLTGVVTQMDANQAANGDIYTTLILRDAARITAAGSTPIAKAVSLRFKGGTVAQLDKQQRQVGEQTLLTHGAPEFSLGDSLVVFVSHNGVADMPFVGFSQGVFKVNGRQEVLTAQQEPIVGFQGADLITETAQGLMARGQLLAAGATAEQQSAEGVQLLSSDGGLDRLVHRSVATNRAALMQRPRAYAPVDVRNFVSMIQERKAQQLHVHGGSIATQVSLKDLFSLPALSTLVATERDAQLAGTRTLNRQTLADPQARPVLPLAEPEANQLTDSE</sequence>
<dbReference type="EMBL" id="CP011797">
    <property type="protein sequence ID" value="ATX77475.1"/>
    <property type="molecule type" value="Genomic_DNA"/>
</dbReference>
<proteinExistence type="predicted"/>
<dbReference type="Proteomes" id="UP000229757">
    <property type="component" value="Chromosome"/>
</dbReference>
<gene>
    <name evidence="2" type="ORF">REIFOR_02344</name>
</gene>
<dbReference type="RefSeq" id="WP_100257732.1">
    <property type="nucleotide sequence ID" value="NZ_CP011797.1"/>
</dbReference>
<accession>A0A2K8KRW3</accession>
<dbReference type="KEGG" id="rfo:REIFOR_02344"/>
<organism evidence="2 3">
    <name type="scientific">Reinekea forsetii</name>
    <dbReference type="NCBI Taxonomy" id="1336806"/>
    <lineage>
        <taxon>Bacteria</taxon>
        <taxon>Pseudomonadati</taxon>
        <taxon>Pseudomonadota</taxon>
        <taxon>Gammaproteobacteria</taxon>
        <taxon>Oceanospirillales</taxon>
        <taxon>Saccharospirillaceae</taxon>
        <taxon>Reinekea</taxon>
    </lineage>
</organism>
<protein>
    <submittedName>
        <fullName evidence="2">Uncharacterized protein</fullName>
    </submittedName>
</protein>
<evidence type="ECO:0000256" key="1">
    <source>
        <dbReference type="SAM" id="MobiDB-lite"/>
    </source>
</evidence>
<keyword evidence="3" id="KW-1185">Reference proteome</keyword>
<name>A0A2K8KRW3_9GAMM</name>
<evidence type="ECO:0000313" key="3">
    <source>
        <dbReference type="Proteomes" id="UP000229757"/>
    </source>
</evidence>
<evidence type="ECO:0000313" key="2">
    <source>
        <dbReference type="EMBL" id="ATX77475.1"/>
    </source>
</evidence>
<dbReference type="AlphaFoldDB" id="A0A2K8KRW3"/>